<dbReference type="PANTHER" id="PTHR40045:SF1">
    <property type="entry name" value="YQCI_YCGG FAMILY PROTEIN"/>
    <property type="match status" value="1"/>
</dbReference>
<dbReference type="OrthoDB" id="112290at2"/>
<proteinExistence type="predicted"/>
<dbReference type="EMBL" id="RRUE01000002">
    <property type="protein sequence ID" value="RRN43881.1"/>
    <property type="molecule type" value="Genomic_DNA"/>
</dbReference>
<comment type="caution">
    <text evidence="2">The sequence shown here is derived from an EMBL/GenBank/DDBJ whole genome shotgun (WGS) entry which is preliminary data.</text>
</comment>
<evidence type="ECO:0000256" key="1">
    <source>
        <dbReference type="SAM" id="MobiDB-lite"/>
    </source>
</evidence>
<dbReference type="Pfam" id="PF08892">
    <property type="entry name" value="YqcI_YcgG"/>
    <property type="match status" value="1"/>
</dbReference>
<keyword evidence="3" id="KW-1185">Reference proteome</keyword>
<dbReference type="PANTHER" id="PTHR40045">
    <property type="entry name" value="YCGG FAMILY PROTEIN"/>
    <property type="match status" value="1"/>
</dbReference>
<dbReference type="AlphaFoldDB" id="A0A3R8LQC9"/>
<feature type="region of interest" description="Disordered" evidence="1">
    <location>
        <begin position="162"/>
        <end position="184"/>
    </location>
</feature>
<accession>A0A3R8LQC9</accession>
<dbReference type="InterPro" id="IPR014988">
    <property type="entry name" value="Uncharacterised_YqcI/YcgG"/>
</dbReference>
<organism evidence="2 3">
    <name type="scientific">Lautropia dentalis</name>
    <dbReference type="NCBI Taxonomy" id="2490857"/>
    <lineage>
        <taxon>Bacteria</taxon>
        <taxon>Pseudomonadati</taxon>
        <taxon>Pseudomonadota</taxon>
        <taxon>Betaproteobacteria</taxon>
        <taxon>Burkholderiales</taxon>
        <taxon>Burkholderiaceae</taxon>
        <taxon>Lautropia</taxon>
    </lineage>
</organism>
<protein>
    <recommendedName>
        <fullName evidence="4">YqcI/YcgG family protein</fullName>
    </recommendedName>
</protein>
<dbReference type="Proteomes" id="UP000270261">
    <property type="component" value="Unassembled WGS sequence"/>
</dbReference>
<name>A0A3R8LQC9_9BURK</name>
<reference evidence="2 3" key="1">
    <citation type="submission" date="2018-11" db="EMBL/GenBank/DDBJ databases">
        <title>Genome sequencing of Lautropia sp. KCOM 2505 (= ChDC F240).</title>
        <authorList>
            <person name="Kook J.-K."/>
            <person name="Park S.-N."/>
            <person name="Lim Y.K."/>
        </authorList>
    </citation>
    <scope>NUCLEOTIDE SEQUENCE [LARGE SCALE GENOMIC DNA]</scope>
    <source>
        <strain evidence="2 3">KCOM 2505</strain>
    </source>
</reference>
<evidence type="ECO:0000313" key="2">
    <source>
        <dbReference type="EMBL" id="RRN43881.1"/>
    </source>
</evidence>
<sequence length="184" mass="21926">MIEYTNFTKSTPIDNRILCPLVVFFCDTGQFARSERYTIAWNALEWIHIHDPEKWPDEIPDDPDNPAWCFCFNGVQLFINMSSGEHKRLRNRNLCDFMTLVINPRENFDAVASLNTRQGRLLRENIRRRLEKYNNGFVPPELGFYGEESNKEWKQYQLEEEGMRRPDRCPFSHVSHSRKQRHAD</sequence>
<evidence type="ECO:0000313" key="3">
    <source>
        <dbReference type="Proteomes" id="UP000270261"/>
    </source>
</evidence>
<gene>
    <name evidence="2" type="ORF">EHV23_10810</name>
</gene>
<feature type="compositionally biased region" description="Basic residues" evidence="1">
    <location>
        <begin position="175"/>
        <end position="184"/>
    </location>
</feature>
<evidence type="ECO:0008006" key="4">
    <source>
        <dbReference type="Google" id="ProtNLM"/>
    </source>
</evidence>